<organism evidence="2 3">
    <name type="scientific">Photobacterium kishitanii</name>
    <dbReference type="NCBI Taxonomy" id="318456"/>
    <lineage>
        <taxon>Bacteria</taxon>
        <taxon>Pseudomonadati</taxon>
        <taxon>Pseudomonadota</taxon>
        <taxon>Gammaproteobacteria</taxon>
        <taxon>Vibrionales</taxon>
        <taxon>Vibrionaceae</taxon>
        <taxon>Photobacterium</taxon>
    </lineage>
</organism>
<comment type="caution">
    <text evidence="2">The sequence shown here is derived from an EMBL/GenBank/DDBJ whole genome shotgun (WGS) entry which is preliminary data.</text>
</comment>
<protein>
    <submittedName>
        <fullName evidence="2">Uncharacterized protein</fullName>
    </submittedName>
</protein>
<dbReference type="AlphaFoldDB" id="A0A2T3KKQ9"/>
<reference evidence="2 3" key="1">
    <citation type="submission" date="2018-01" db="EMBL/GenBank/DDBJ databases">
        <title>Whole genome sequencing of Histamine producing bacteria.</title>
        <authorList>
            <person name="Butler K."/>
        </authorList>
    </citation>
    <scope>NUCLEOTIDE SEQUENCE [LARGE SCALE GENOMIC DNA]</scope>
    <source>
        <strain evidence="2 3">FS-7.2</strain>
    </source>
</reference>
<name>A0A2T3KKQ9_9GAMM</name>
<dbReference type="Proteomes" id="UP000241426">
    <property type="component" value="Unassembled WGS sequence"/>
</dbReference>
<accession>A0A2T3KKQ9</accession>
<keyword evidence="1" id="KW-0812">Transmembrane</keyword>
<keyword evidence="1" id="KW-0472">Membrane</keyword>
<evidence type="ECO:0000256" key="1">
    <source>
        <dbReference type="SAM" id="Phobius"/>
    </source>
</evidence>
<evidence type="ECO:0000313" key="2">
    <source>
        <dbReference type="EMBL" id="PSV00305.1"/>
    </source>
</evidence>
<dbReference type="EMBL" id="PYNF01000003">
    <property type="protein sequence ID" value="PSV00305.1"/>
    <property type="molecule type" value="Genomic_DNA"/>
</dbReference>
<evidence type="ECO:0000313" key="3">
    <source>
        <dbReference type="Proteomes" id="UP000241426"/>
    </source>
</evidence>
<feature type="transmembrane region" description="Helical" evidence="1">
    <location>
        <begin position="50"/>
        <end position="69"/>
    </location>
</feature>
<sequence>MEQIKQYMAEFKNLLNKQHNKNMPSLRDTLCVMYISHGYETIKFIKKVKFYGQLMSRAFFIIKMVFIYYNY</sequence>
<proteinExistence type="predicted"/>
<keyword evidence="1" id="KW-1133">Transmembrane helix</keyword>
<gene>
    <name evidence="2" type="ORF">C9J27_04055</name>
</gene>